<dbReference type="InterPro" id="IPR043128">
    <property type="entry name" value="Rev_trsase/Diguanyl_cyclase"/>
</dbReference>
<organism evidence="2 3">
    <name type="scientific">Solanum verrucosum</name>
    <dbReference type="NCBI Taxonomy" id="315347"/>
    <lineage>
        <taxon>Eukaryota</taxon>
        <taxon>Viridiplantae</taxon>
        <taxon>Streptophyta</taxon>
        <taxon>Embryophyta</taxon>
        <taxon>Tracheophyta</taxon>
        <taxon>Spermatophyta</taxon>
        <taxon>Magnoliopsida</taxon>
        <taxon>eudicotyledons</taxon>
        <taxon>Gunneridae</taxon>
        <taxon>Pentapetalae</taxon>
        <taxon>asterids</taxon>
        <taxon>lamiids</taxon>
        <taxon>Solanales</taxon>
        <taxon>Solanaceae</taxon>
        <taxon>Solanoideae</taxon>
        <taxon>Solaneae</taxon>
        <taxon>Solanum</taxon>
    </lineage>
</organism>
<name>A0AAF0PNG7_SOLVR</name>
<dbReference type="InterPro" id="IPR041577">
    <property type="entry name" value="RT_RNaseH_2"/>
</dbReference>
<evidence type="ECO:0000313" key="2">
    <source>
        <dbReference type="EMBL" id="WMV07998.1"/>
    </source>
</evidence>
<sequence length="120" mass="14066">MKDLRSFLGLANYYRIFIVGYSKKASTLTYLSKNDVKSVWSVRCEEAFQNMKEAIASEPIFKLHVFELPFQVHNDVTHKVIGGVLVKQVHLVIQLMQKRWLLLYIACRLRGYTSWVLSLW</sequence>
<dbReference type="InterPro" id="IPR051320">
    <property type="entry name" value="Viral_Replic_Matur_Polypro"/>
</dbReference>
<evidence type="ECO:0000259" key="1">
    <source>
        <dbReference type="Pfam" id="PF17919"/>
    </source>
</evidence>
<gene>
    <name evidence="2" type="ORF">MTR67_001383</name>
</gene>
<dbReference type="Proteomes" id="UP001234989">
    <property type="component" value="Chromosome 1"/>
</dbReference>
<dbReference type="PANTHER" id="PTHR33064">
    <property type="entry name" value="POL PROTEIN"/>
    <property type="match status" value="1"/>
</dbReference>
<keyword evidence="3" id="KW-1185">Reference proteome</keyword>
<accession>A0AAF0PNG7</accession>
<evidence type="ECO:0000313" key="3">
    <source>
        <dbReference type="Proteomes" id="UP001234989"/>
    </source>
</evidence>
<dbReference type="AlphaFoldDB" id="A0AAF0PNG7"/>
<dbReference type="EMBL" id="CP133612">
    <property type="protein sequence ID" value="WMV07998.1"/>
    <property type="molecule type" value="Genomic_DNA"/>
</dbReference>
<dbReference type="FunFam" id="3.30.70.270:FF:000020">
    <property type="entry name" value="Transposon Tf2-6 polyprotein-like Protein"/>
    <property type="match status" value="1"/>
</dbReference>
<dbReference type="PANTHER" id="PTHR33064:SF40">
    <property type="entry name" value="REVERSE TRANSCRIPTASE_RETROTRANSPOSON-DERIVED PROTEIN RNASE H-LIKE DOMAIN-CONTAINING PROTEIN"/>
    <property type="match status" value="1"/>
</dbReference>
<feature type="domain" description="Reverse transcriptase/retrotransposon-derived protein RNase H-like" evidence="1">
    <location>
        <begin position="40"/>
        <end position="89"/>
    </location>
</feature>
<protein>
    <recommendedName>
        <fullName evidence="1">Reverse transcriptase/retrotransposon-derived protein RNase H-like domain-containing protein</fullName>
    </recommendedName>
</protein>
<reference evidence="2" key="1">
    <citation type="submission" date="2023-08" db="EMBL/GenBank/DDBJ databases">
        <title>A de novo genome assembly of Solanum verrucosum Schlechtendal, a Mexican diploid species geographically isolated from the other diploid A-genome species in potato relatives.</title>
        <authorList>
            <person name="Hosaka K."/>
        </authorList>
    </citation>
    <scope>NUCLEOTIDE SEQUENCE</scope>
    <source>
        <tissue evidence="2">Young leaves</tissue>
    </source>
</reference>
<dbReference type="Pfam" id="PF17919">
    <property type="entry name" value="RT_RNaseH_2"/>
    <property type="match status" value="1"/>
</dbReference>
<dbReference type="SUPFAM" id="SSF56672">
    <property type="entry name" value="DNA/RNA polymerases"/>
    <property type="match status" value="1"/>
</dbReference>
<dbReference type="Gene3D" id="3.30.70.270">
    <property type="match status" value="1"/>
</dbReference>
<dbReference type="InterPro" id="IPR043502">
    <property type="entry name" value="DNA/RNA_pol_sf"/>
</dbReference>
<proteinExistence type="predicted"/>